<dbReference type="InterPro" id="IPR036770">
    <property type="entry name" value="Ankyrin_rpt-contain_sf"/>
</dbReference>
<feature type="repeat" description="ANK" evidence="3">
    <location>
        <begin position="409"/>
        <end position="442"/>
    </location>
</feature>
<dbReference type="PROSITE" id="PS50297">
    <property type="entry name" value="ANK_REP_REGION"/>
    <property type="match status" value="1"/>
</dbReference>
<dbReference type="Gene3D" id="1.25.40.20">
    <property type="entry name" value="Ankyrin repeat-containing domain"/>
    <property type="match status" value="3"/>
</dbReference>
<evidence type="ECO:0000256" key="2">
    <source>
        <dbReference type="ARBA" id="ARBA00023043"/>
    </source>
</evidence>
<keyword evidence="2 3" id="KW-0040">ANK repeat</keyword>
<evidence type="ECO:0000313" key="4">
    <source>
        <dbReference type="EMBL" id="CEM42541.1"/>
    </source>
</evidence>
<keyword evidence="1" id="KW-0677">Repeat</keyword>
<sequence>MMRSLLDWRSTSFNDMPSVVSSARHPSSCFRRYRDVKIELVENTLRAEGKGENSEVPRVRPEDVSVLGALEGTAKEFSKKVRGHTGKVISGHSRIDVGLLNEMSIGGLIREFRAVSPEMCQKALSDFLNGTTNGDDLRLYVKAGADVNGLFEGQTALIRAICADNVEAFEMILSDGPNLEVKAGEVPAGTVGVLVGDTAVIVACRLRQWGMVRSLVAEGANVDAVGRDGKKALQVACEAAEKQLDPDSQDSNPDFDPEDCLRQHYEPQQGDPVIRSAVSDALKDLLTLTSDVAGMKISARDECEDESLVSFFSWHEFEKLVLLSLSRGVDIDSVDASSYTALLNAASRVRPYYVSLLTENGADVNKQTAVPIFSTVLSPVTEESRILSALKVFEIMLDCGANPNVQDFVGDTVLREAVRIGTIPSVVRFLVEKGADLTMQNNSAKTPHALAVELSRSAEIVALLMPSVNQE</sequence>
<evidence type="ECO:0000256" key="3">
    <source>
        <dbReference type="PROSITE-ProRule" id="PRU00023"/>
    </source>
</evidence>
<proteinExistence type="predicted"/>
<dbReference type="InterPro" id="IPR002110">
    <property type="entry name" value="Ankyrin_rpt"/>
</dbReference>
<reference evidence="4" key="1">
    <citation type="submission" date="2014-11" db="EMBL/GenBank/DDBJ databases">
        <authorList>
            <person name="Otto D Thomas"/>
            <person name="Naeem Raeece"/>
        </authorList>
    </citation>
    <scope>NUCLEOTIDE SEQUENCE</scope>
</reference>
<dbReference type="InterPro" id="IPR050745">
    <property type="entry name" value="Multifunctional_regulatory"/>
</dbReference>
<dbReference type="SMART" id="SM00248">
    <property type="entry name" value="ANK"/>
    <property type="match status" value="4"/>
</dbReference>
<dbReference type="SUPFAM" id="SSF48403">
    <property type="entry name" value="Ankyrin repeat"/>
    <property type="match status" value="1"/>
</dbReference>
<dbReference type="PhylomeDB" id="A0A0G4HF46"/>
<dbReference type="PROSITE" id="PS50088">
    <property type="entry name" value="ANK_REPEAT"/>
    <property type="match status" value="1"/>
</dbReference>
<name>A0A0G4HF46_9ALVE</name>
<accession>A0A0G4HF46</accession>
<gene>
    <name evidence="4" type="ORF">Cvel_6579</name>
</gene>
<dbReference type="VEuPathDB" id="CryptoDB:Cvel_6579"/>
<organism evidence="4">
    <name type="scientific">Chromera velia CCMP2878</name>
    <dbReference type="NCBI Taxonomy" id="1169474"/>
    <lineage>
        <taxon>Eukaryota</taxon>
        <taxon>Sar</taxon>
        <taxon>Alveolata</taxon>
        <taxon>Colpodellida</taxon>
        <taxon>Chromeraceae</taxon>
        <taxon>Chromera</taxon>
    </lineage>
</organism>
<dbReference type="EMBL" id="CDMZ01002472">
    <property type="protein sequence ID" value="CEM42541.1"/>
    <property type="molecule type" value="Genomic_DNA"/>
</dbReference>
<evidence type="ECO:0000256" key="1">
    <source>
        <dbReference type="ARBA" id="ARBA00022737"/>
    </source>
</evidence>
<dbReference type="AlphaFoldDB" id="A0A0G4HF46"/>
<dbReference type="PANTHER" id="PTHR24189">
    <property type="entry name" value="MYOTROPHIN"/>
    <property type="match status" value="1"/>
</dbReference>
<dbReference type="PANTHER" id="PTHR24189:SF50">
    <property type="entry name" value="ANKYRIN REPEAT AND SOCS BOX PROTEIN 2"/>
    <property type="match status" value="1"/>
</dbReference>
<protein>
    <submittedName>
        <fullName evidence="4">Uncharacterized protein</fullName>
    </submittedName>
</protein>